<dbReference type="InterPro" id="IPR014710">
    <property type="entry name" value="RmlC-like_jellyroll"/>
</dbReference>
<dbReference type="InterPro" id="IPR029303">
    <property type="entry name" value="CapF_C"/>
</dbReference>
<dbReference type="CDD" id="cd07007">
    <property type="entry name" value="cupin_CapF-like_C"/>
    <property type="match status" value="1"/>
</dbReference>
<dbReference type="AlphaFoldDB" id="A0A2S1WLX4"/>
<organism evidence="3">
    <name type="scientific">Acinetobacter baumannii</name>
    <dbReference type="NCBI Taxonomy" id="470"/>
    <lineage>
        <taxon>Bacteria</taxon>
        <taxon>Pseudomonadati</taxon>
        <taxon>Pseudomonadota</taxon>
        <taxon>Gammaproteobacteria</taxon>
        <taxon>Moraxellales</taxon>
        <taxon>Moraxellaceae</taxon>
        <taxon>Acinetobacter</taxon>
        <taxon>Acinetobacter calcoaceticus/baumannii complex</taxon>
    </lineage>
</organism>
<dbReference type="InterPro" id="IPR036291">
    <property type="entry name" value="NAD(P)-bd_dom_sf"/>
</dbReference>
<proteinExistence type="predicted"/>
<feature type="domain" description="NAD-dependent epimerase/dehydratase" evidence="1">
    <location>
        <begin position="16"/>
        <end position="199"/>
    </location>
</feature>
<evidence type="ECO:0000259" key="1">
    <source>
        <dbReference type="Pfam" id="PF01370"/>
    </source>
</evidence>
<dbReference type="Gene3D" id="2.60.120.10">
    <property type="entry name" value="Jelly Rolls"/>
    <property type="match status" value="1"/>
</dbReference>
<dbReference type="Pfam" id="PF14667">
    <property type="entry name" value="Polysacc_synt_C"/>
    <property type="match status" value="1"/>
</dbReference>
<dbReference type="Gene3D" id="3.40.50.720">
    <property type="entry name" value="NAD(P)-binding Rossmann-like Domain"/>
    <property type="match status" value="1"/>
</dbReference>
<dbReference type="InterPro" id="IPR050177">
    <property type="entry name" value="Lipid_A_modif_metabolic_enz"/>
</dbReference>
<gene>
    <name evidence="3" type="primary">fnlB</name>
</gene>
<reference evidence="3" key="1">
    <citation type="submission" date="2018-01" db="EMBL/GenBank/DDBJ databases">
        <title>Structure and gene cluster of the K54 capsular polysaccharide of Acinetobacter baumannii RCH52 containing 5,7-di-N-acetyllegionaminic acid.</title>
        <authorList>
            <person name="Kasimova A.A."/>
            <person name="Kenyon J.J."/>
            <person name="Shashkov A.S."/>
            <person name="Shneider M.M."/>
            <person name="Arbatsky N.P."/>
            <person name="Popova A.V."/>
            <person name="Miroshnikov K.V."/>
            <person name="Hall R.M."/>
            <person name="Knirel Y.A."/>
        </authorList>
    </citation>
    <scope>NUCLEOTIDE SEQUENCE</scope>
    <source>
        <strain evidence="3">RCH52</strain>
    </source>
</reference>
<protein>
    <submittedName>
        <fullName evidence="3">FnlB</fullName>
    </submittedName>
</protein>
<dbReference type="PANTHER" id="PTHR43245:SF55">
    <property type="entry name" value="NAD(P)-BINDING DOMAIN-CONTAINING PROTEIN"/>
    <property type="match status" value="1"/>
</dbReference>
<sequence>MNKRRIYFTRGVSMKVLVTGSNGFIAKNFIQFLSEKPEVEILKAHRETTDQEFEQVVLAADWIVHLAGVNRPLNEEEFAEGNTTLTEKISQILQQANKKTPVILSSSIQVERDNPYGKSKLGGEQALVTLHQAQGNPVYICRLANVFGKWSRPNYNSAVATFCHNVANDLPLQIHDENAVIRLVYVDDVVETFWNILNGQQVEQFFQVEPEYQITVGDLAKVLNGFKASRDTLITDRVGTGLTRALYSTYLSFLKPEQFDYSVPKYGDARGVFVEMLKTPDAGQFSYFTAHPGITRGGHYHHTKTEKFLVIKGKALFKFKHVVTGEFYELETHGDEPRIVETVPGWTHDITNIGDEEMVVMLWANEIFDRNKPDTYAMPITN</sequence>
<evidence type="ECO:0000313" key="3">
    <source>
        <dbReference type="EMBL" id="AWJ68085.1"/>
    </source>
</evidence>
<feature type="domain" description="Capsular polysaccharide assembling protein CapF C-terminal" evidence="2">
    <location>
        <begin position="267"/>
        <end position="376"/>
    </location>
</feature>
<evidence type="ECO:0000259" key="2">
    <source>
        <dbReference type="Pfam" id="PF14667"/>
    </source>
</evidence>
<dbReference type="InterPro" id="IPR011051">
    <property type="entry name" value="RmlC_Cupin_sf"/>
</dbReference>
<dbReference type="PANTHER" id="PTHR43245">
    <property type="entry name" value="BIFUNCTIONAL POLYMYXIN RESISTANCE PROTEIN ARNA"/>
    <property type="match status" value="1"/>
</dbReference>
<dbReference type="InterPro" id="IPR001509">
    <property type="entry name" value="Epimerase_deHydtase"/>
</dbReference>
<dbReference type="SUPFAM" id="SSF51182">
    <property type="entry name" value="RmlC-like cupins"/>
    <property type="match status" value="1"/>
</dbReference>
<dbReference type="SUPFAM" id="SSF51735">
    <property type="entry name" value="NAD(P)-binding Rossmann-fold domains"/>
    <property type="match status" value="1"/>
</dbReference>
<dbReference type="NCBIfam" id="NF047837">
    <property type="entry name" value="UDPAcbARedWbcJ"/>
    <property type="match status" value="1"/>
</dbReference>
<dbReference type="Pfam" id="PF01370">
    <property type="entry name" value="Epimerase"/>
    <property type="match status" value="1"/>
</dbReference>
<name>A0A2S1WLX4_ACIBA</name>
<dbReference type="EMBL" id="MG867726">
    <property type="protein sequence ID" value="AWJ68085.1"/>
    <property type="molecule type" value="Genomic_DNA"/>
</dbReference>
<accession>A0A2S1WLX4</accession>